<reference evidence="1 2" key="1">
    <citation type="submission" date="2018-10" db="EMBL/GenBank/DDBJ databases">
        <authorList>
            <person name="Zhang X."/>
        </authorList>
    </citation>
    <scope>NUCLEOTIDE SEQUENCE [LARGE SCALE GENOMIC DNA]</scope>
    <source>
        <strain evidence="1 2">SK-G1</strain>
    </source>
</reference>
<dbReference type="EMBL" id="CP033169">
    <property type="protein sequence ID" value="AYO31264.1"/>
    <property type="molecule type" value="Genomic_DNA"/>
</dbReference>
<evidence type="ECO:0000313" key="1">
    <source>
        <dbReference type="EMBL" id="AYO31264.1"/>
    </source>
</evidence>
<dbReference type="Proteomes" id="UP000280960">
    <property type="component" value="Chromosome"/>
</dbReference>
<name>A0A3G2R6T2_9FIRM</name>
<proteinExistence type="predicted"/>
<sequence length="129" mass="15271">MSHREKKIQERKTREAKIEEHTQKFFRDFQWAPECLQRHVGGETQTPQYYCYVLEAVLILDNTITLPVMSEFIENNENNKEESKQGCERKGFYRMAEKLKKIFRKTKLSIIADVLYACGPVITTCRKYG</sequence>
<evidence type="ECO:0000313" key="2">
    <source>
        <dbReference type="Proteomes" id="UP000280960"/>
    </source>
</evidence>
<protein>
    <recommendedName>
        <fullName evidence="3">Transposase</fullName>
    </recommendedName>
</protein>
<accession>A0A3G2R6T2</accession>
<organism evidence="1 2">
    <name type="scientific">Biomaibacter acetigenes</name>
    <dbReference type="NCBI Taxonomy" id="2316383"/>
    <lineage>
        <taxon>Bacteria</taxon>
        <taxon>Bacillati</taxon>
        <taxon>Bacillota</taxon>
        <taxon>Clostridia</taxon>
        <taxon>Thermosediminibacterales</taxon>
        <taxon>Tepidanaerobacteraceae</taxon>
        <taxon>Biomaibacter</taxon>
    </lineage>
</organism>
<dbReference type="KEGG" id="bacg:D2962_12235"/>
<evidence type="ECO:0008006" key="3">
    <source>
        <dbReference type="Google" id="ProtNLM"/>
    </source>
</evidence>
<gene>
    <name evidence="1" type="ORF">D2962_12235</name>
</gene>
<dbReference type="RefSeq" id="WP_122015126.1">
    <property type="nucleotide sequence ID" value="NZ_CP033169.1"/>
</dbReference>
<dbReference type="AlphaFoldDB" id="A0A3G2R6T2"/>
<keyword evidence="2" id="KW-1185">Reference proteome</keyword>